<dbReference type="Proteomes" id="UP000005819">
    <property type="component" value="Unassembled WGS sequence"/>
</dbReference>
<keyword evidence="2" id="KW-1185">Reference proteome</keyword>
<sequence length="48" mass="5825">MGIIRLSTVFQAILWLRCFLGAKKLEIEIFLYLCDIHPNYYTYYEKFS</sequence>
<name>B0MXT1_9BACT</name>
<accession>B0MXT1</accession>
<proteinExistence type="predicted"/>
<dbReference type="EMBL" id="ABFK02000020">
    <property type="protein sequence ID" value="EDS02417.1"/>
    <property type="molecule type" value="Genomic_DNA"/>
</dbReference>
<dbReference type="HOGENOM" id="CLU_3148700_0_0_10"/>
<comment type="caution">
    <text evidence="1">The sequence shown here is derived from an EMBL/GenBank/DDBJ whole genome shotgun (WGS) entry which is preliminary data.</text>
</comment>
<reference evidence="1" key="1">
    <citation type="submission" date="2007-10" db="EMBL/GenBank/DDBJ databases">
        <authorList>
            <person name="Fulton L."/>
            <person name="Clifton S."/>
            <person name="Fulton B."/>
            <person name="Xu J."/>
            <person name="Minx P."/>
            <person name="Pepin K.H."/>
            <person name="Johnson M."/>
            <person name="Thiruvilangam P."/>
            <person name="Bhonagiri V."/>
            <person name="Nash W.E."/>
            <person name="Mardis E.R."/>
            <person name="Wilson R.K."/>
        </authorList>
    </citation>
    <scope>NUCLEOTIDE SEQUENCE [LARGE SCALE GENOMIC DNA]</scope>
    <source>
        <strain evidence="1">DSM 17216</strain>
    </source>
</reference>
<dbReference type="AlphaFoldDB" id="B0MXT1"/>
<evidence type="ECO:0000313" key="2">
    <source>
        <dbReference type="Proteomes" id="UP000005819"/>
    </source>
</evidence>
<gene>
    <name evidence="1" type="ORF">ALIPUT_01943</name>
</gene>
<evidence type="ECO:0000313" key="1">
    <source>
        <dbReference type="EMBL" id="EDS02417.1"/>
    </source>
</evidence>
<protein>
    <submittedName>
        <fullName evidence="1">Uncharacterized protein</fullName>
    </submittedName>
</protein>
<reference evidence="1" key="2">
    <citation type="submission" date="2013-09" db="EMBL/GenBank/DDBJ databases">
        <title>Draft genome sequence of Alistipes putredinis (DSM 17216).</title>
        <authorList>
            <person name="Sudarsanam P."/>
            <person name="Ley R."/>
            <person name="Guruge J."/>
            <person name="Turnbaugh P.J."/>
            <person name="Mahowald M."/>
            <person name="Liep D."/>
            <person name="Gordon J."/>
        </authorList>
    </citation>
    <scope>NUCLEOTIDE SEQUENCE</scope>
    <source>
        <strain evidence="1">DSM 17216</strain>
    </source>
</reference>
<organism evidence="1 2">
    <name type="scientific">Alistipes putredinis DSM 17216</name>
    <dbReference type="NCBI Taxonomy" id="445970"/>
    <lineage>
        <taxon>Bacteria</taxon>
        <taxon>Pseudomonadati</taxon>
        <taxon>Bacteroidota</taxon>
        <taxon>Bacteroidia</taxon>
        <taxon>Bacteroidales</taxon>
        <taxon>Rikenellaceae</taxon>
        <taxon>Alistipes</taxon>
    </lineage>
</organism>